<organism evidence="8 9">
    <name type="scientific">Dactylonectria macrodidyma</name>
    <dbReference type="NCBI Taxonomy" id="307937"/>
    <lineage>
        <taxon>Eukaryota</taxon>
        <taxon>Fungi</taxon>
        <taxon>Dikarya</taxon>
        <taxon>Ascomycota</taxon>
        <taxon>Pezizomycotina</taxon>
        <taxon>Sordariomycetes</taxon>
        <taxon>Hypocreomycetidae</taxon>
        <taxon>Hypocreales</taxon>
        <taxon>Nectriaceae</taxon>
        <taxon>Dactylonectria</taxon>
    </lineage>
</organism>
<evidence type="ECO:0000313" key="8">
    <source>
        <dbReference type="EMBL" id="KAH7156429.1"/>
    </source>
</evidence>
<dbReference type="Proteomes" id="UP000738349">
    <property type="component" value="Unassembled WGS sequence"/>
</dbReference>
<feature type="transmembrane region" description="Helical" evidence="6">
    <location>
        <begin position="124"/>
        <end position="146"/>
    </location>
</feature>
<dbReference type="GO" id="GO:0005385">
    <property type="term" value="F:zinc ion transmembrane transporter activity"/>
    <property type="evidence" value="ECO:0007669"/>
    <property type="project" value="TreeGrafter"/>
</dbReference>
<comment type="subcellular location">
    <subcellularLocation>
        <location evidence="1">Membrane</location>
        <topology evidence="1">Multi-pass membrane protein</topology>
    </subcellularLocation>
</comment>
<feature type="transmembrane region" description="Helical" evidence="6">
    <location>
        <begin position="424"/>
        <end position="442"/>
    </location>
</feature>
<keyword evidence="9" id="KW-1185">Reference proteome</keyword>
<keyword evidence="2 6" id="KW-0812">Transmembrane</keyword>
<keyword evidence="3 6" id="KW-1133">Transmembrane helix</keyword>
<evidence type="ECO:0000256" key="4">
    <source>
        <dbReference type="ARBA" id="ARBA00023136"/>
    </source>
</evidence>
<dbReference type="EMBL" id="JAGMUV010000005">
    <property type="protein sequence ID" value="KAH7156429.1"/>
    <property type="molecule type" value="Genomic_DNA"/>
</dbReference>
<evidence type="ECO:0000256" key="6">
    <source>
        <dbReference type="SAM" id="Phobius"/>
    </source>
</evidence>
<feature type="transmembrane region" description="Helical" evidence="6">
    <location>
        <begin position="378"/>
        <end position="403"/>
    </location>
</feature>
<keyword evidence="4 6" id="KW-0472">Membrane</keyword>
<evidence type="ECO:0000259" key="7">
    <source>
        <dbReference type="Pfam" id="PF01814"/>
    </source>
</evidence>
<dbReference type="Gene3D" id="1.20.120.520">
    <property type="entry name" value="nmb1532 protein domain like"/>
    <property type="match status" value="1"/>
</dbReference>
<dbReference type="PANTHER" id="PTHR11040:SF60">
    <property type="entry name" value="FAMILY ZINC TRANSPORTER, PUTATIVE (AFU_ORTHOLOGUE AFUA_8G04010)-RELATED"/>
    <property type="match status" value="1"/>
</dbReference>
<feature type="transmembrane region" description="Helical" evidence="6">
    <location>
        <begin position="83"/>
        <end position="104"/>
    </location>
</feature>
<evidence type="ECO:0000256" key="3">
    <source>
        <dbReference type="ARBA" id="ARBA00022989"/>
    </source>
</evidence>
<evidence type="ECO:0000256" key="2">
    <source>
        <dbReference type="ARBA" id="ARBA00022692"/>
    </source>
</evidence>
<evidence type="ECO:0000256" key="5">
    <source>
        <dbReference type="SAM" id="MobiDB-lite"/>
    </source>
</evidence>
<proteinExistence type="predicted"/>
<dbReference type="OrthoDB" id="448280at2759"/>
<name>A0A9P9F946_9HYPO</name>
<feature type="region of interest" description="Disordered" evidence="5">
    <location>
        <begin position="156"/>
        <end position="264"/>
    </location>
</feature>
<evidence type="ECO:0000256" key="1">
    <source>
        <dbReference type="ARBA" id="ARBA00004141"/>
    </source>
</evidence>
<feature type="compositionally biased region" description="Acidic residues" evidence="5">
    <location>
        <begin position="231"/>
        <end position="241"/>
    </location>
</feature>
<dbReference type="Pfam" id="PF02535">
    <property type="entry name" value="Zip"/>
    <property type="match status" value="1"/>
</dbReference>
<dbReference type="InterPro" id="IPR003689">
    <property type="entry name" value="ZIP"/>
</dbReference>
<feature type="transmembrane region" description="Helical" evidence="6">
    <location>
        <begin position="351"/>
        <end position="372"/>
    </location>
</feature>
<feature type="transmembrane region" description="Helical" evidence="6">
    <location>
        <begin position="311"/>
        <end position="331"/>
    </location>
</feature>
<gene>
    <name evidence="8" type="ORF">EDB81DRAFT_840545</name>
</gene>
<dbReference type="InterPro" id="IPR012312">
    <property type="entry name" value="Hemerythrin-like"/>
</dbReference>
<accession>A0A9P9F946</accession>
<feature type="transmembrane region" description="Helical" evidence="6">
    <location>
        <begin position="283"/>
        <end position="305"/>
    </location>
</feature>
<sequence>MSAPDEDPRGESWTSIPTHLILAELQRRKEDGEKPQCGSRTRGSYDTSAHVFALVLILTLSTIACGFPLLSRRTTTGRRQRTIIFYCQHVGTGVLIATAFVHLLPTAFQSMTDPCLPYFFNEGYPPLPGFIAMISAIVVVGVESYLTARGAGHSHAHNHSSWDEHDESDSDATLQEMTGLSDRRSGSRPPDICLDDTETQGLVAGVSPLPESTPRGREMSKFTEDFHDGDSDLDLDMDELEAGPSRSAHRGAYASLKPDDIPKAPLTPTSPGIPKTPEENQRLLLQCLLLEAGILFHSVFIGMAVSVSTGPAFVVFLVAIGFHQTFEGLALGSRISAIQFPHKSIRPWCMVLAYGLTTPIGQAIGLVVHRLYDPQSMGGLLVVGFMNAISAGLLLYAGLVQLLAEDFLTEKSYKVLKGKKRVQAYLSVVVMSLFLNRSPFLMTSTAPTKQWADGPMKLVLTPQYQTKKTDLFTTGATHMCLLHNAIIRGFNTIYLQAPHIQDADKAAFIGYSQTWFRFVKSHHDDEEDNLFPKVQDLLGEDPVWTQTHEEHESFLAGLAEFNTYLDTLDAPTSLDSVKLISIMDSFKDNFENHFHSEIATIAAFADHPKAPIADTPEAAVASETFKIWGKKTVTKAGMLDVVPFFLLNLDHTAEDGLWANWPPMPAPVKWGLTNIAGSWYGSWWKFSSCDAQGQPQELYALRSTN</sequence>
<dbReference type="GO" id="GO:0005886">
    <property type="term" value="C:plasma membrane"/>
    <property type="evidence" value="ECO:0007669"/>
    <property type="project" value="TreeGrafter"/>
</dbReference>
<feature type="domain" description="Hemerythrin-like" evidence="7">
    <location>
        <begin position="483"/>
        <end position="600"/>
    </location>
</feature>
<comment type="caution">
    <text evidence="8">The sequence shown here is derived from an EMBL/GenBank/DDBJ whole genome shotgun (WGS) entry which is preliminary data.</text>
</comment>
<feature type="compositionally biased region" description="Basic and acidic residues" evidence="5">
    <location>
        <begin position="214"/>
        <end position="230"/>
    </location>
</feature>
<dbReference type="Pfam" id="PF01814">
    <property type="entry name" value="Hemerythrin"/>
    <property type="match status" value="1"/>
</dbReference>
<dbReference type="CDD" id="cd12108">
    <property type="entry name" value="Hr-like"/>
    <property type="match status" value="1"/>
</dbReference>
<feature type="transmembrane region" description="Helical" evidence="6">
    <location>
        <begin position="49"/>
        <end position="71"/>
    </location>
</feature>
<protein>
    <submittedName>
        <fullName evidence="8">ZIP zinc transporter-domain-containing protein</fullName>
    </submittedName>
</protein>
<reference evidence="8" key="1">
    <citation type="journal article" date="2021" name="Nat. Commun.">
        <title>Genetic determinants of endophytism in the Arabidopsis root mycobiome.</title>
        <authorList>
            <person name="Mesny F."/>
            <person name="Miyauchi S."/>
            <person name="Thiergart T."/>
            <person name="Pickel B."/>
            <person name="Atanasova L."/>
            <person name="Karlsson M."/>
            <person name="Huettel B."/>
            <person name="Barry K.W."/>
            <person name="Haridas S."/>
            <person name="Chen C."/>
            <person name="Bauer D."/>
            <person name="Andreopoulos W."/>
            <person name="Pangilinan J."/>
            <person name="LaButti K."/>
            <person name="Riley R."/>
            <person name="Lipzen A."/>
            <person name="Clum A."/>
            <person name="Drula E."/>
            <person name="Henrissat B."/>
            <person name="Kohler A."/>
            <person name="Grigoriev I.V."/>
            <person name="Martin F.M."/>
            <person name="Hacquard S."/>
        </authorList>
    </citation>
    <scope>NUCLEOTIDE SEQUENCE</scope>
    <source>
        <strain evidence="8">MPI-CAGE-AT-0147</strain>
    </source>
</reference>
<dbReference type="AlphaFoldDB" id="A0A9P9F946"/>
<dbReference type="PANTHER" id="PTHR11040">
    <property type="entry name" value="ZINC/IRON TRANSPORTER"/>
    <property type="match status" value="1"/>
</dbReference>
<evidence type="ECO:0000313" key="9">
    <source>
        <dbReference type="Proteomes" id="UP000738349"/>
    </source>
</evidence>